<dbReference type="InterPro" id="IPR006816">
    <property type="entry name" value="ELMO_dom"/>
</dbReference>
<feature type="region of interest" description="Disordered" evidence="5">
    <location>
        <begin position="1"/>
        <end position="45"/>
    </location>
</feature>
<evidence type="ECO:0000256" key="5">
    <source>
        <dbReference type="SAM" id="MobiDB-lite"/>
    </source>
</evidence>
<evidence type="ECO:0000313" key="8">
    <source>
        <dbReference type="Proteomes" id="UP000249464"/>
    </source>
</evidence>
<dbReference type="Gene3D" id="2.30.29.30">
    <property type="entry name" value="Pleckstrin-homology domain (PH domain)/Phosphotyrosine-binding domain (PTB)"/>
    <property type="match status" value="1"/>
</dbReference>
<reference evidence="7 8" key="1">
    <citation type="submission" date="2016-11" db="EMBL/GenBank/DDBJ databases">
        <authorList>
            <person name="Jaros S."/>
            <person name="Januszkiewicz K."/>
            <person name="Wedrychowicz H."/>
        </authorList>
    </citation>
    <scope>NUCLEOTIDE SEQUENCE [LARGE SCALE GENOMIC DNA]</scope>
</reference>
<evidence type="ECO:0000256" key="1">
    <source>
        <dbReference type="ARBA" id="ARBA00022703"/>
    </source>
</evidence>
<dbReference type="STRING" id="796604.A0A2X0N7W5"/>
<evidence type="ECO:0000256" key="4">
    <source>
        <dbReference type="ARBA" id="ARBA00024863"/>
    </source>
</evidence>
<dbReference type="InterPro" id="IPR050868">
    <property type="entry name" value="ELMO_domain-containing"/>
</dbReference>
<dbReference type="InterPro" id="IPR011989">
    <property type="entry name" value="ARM-like"/>
</dbReference>
<dbReference type="InterPro" id="IPR024574">
    <property type="entry name" value="ELMO_ARM"/>
</dbReference>
<dbReference type="Pfam" id="PF04727">
    <property type="entry name" value="ELMO_CED12"/>
    <property type="match status" value="1"/>
</dbReference>
<dbReference type="GO" id="GO:0048870">
    <property type="term" value="P:cell motility"/>
    <property type="evidence" value="ECO:0007669"/>
    <property type="project" value="TreeGrafter"/>
</dbReference>
<keyword evidence="1" id="KW-0053">Apoptosis</keyword>
<sequence length="830" mass="90131">MASESEVYSPDGGDSFRRASGASDAGTDTDTSAPPPLAPVPPRPAPTVYVTYGARSVKARIDREVPLDEIIAQLVNSQQLAVAEPPALFALREKESGSLVTEENLDRFLDRGAAFVQSALACRSALAQARPSPPVPESSLASHLRAIAVLCPEPGAHLLEPFLIEAVEVVDKLRSSDTAAVKLATFSLRTLIKEPAFLTAFIDRGGMGAIQDVIKGSTGNTLAYALLSSQQLLELDARASHSLGKDFIAKLVQIIATEPLINILRPATQLLRLLSDQGRPSAATPRLDASAGVFAIAFELIQQRIDFLPIVVGRLYGNDWPLALANLELINSLFQGATEMGDERFHVELETLGTSKIVANLLDTWKEEAYIAAILGYQANVVAALHAQLVTPVDEAHYGLFDDIWTASGSDENTVDEATKWQSLGFGTEEPQTEFKASGLLGLKTLLAFAFDRKNEFASTLKNTLARPAPRRCPLAAVSTAVVLALANHFQISDDQQAARSTTLNPYVLQFNQCHALATRFSVRMWTELGATEADFERVATLMKSQIAHVLTIDGSGGKEIKSWDRIRDQFLKADYRSVRDRQVRELETGDDLHSKAPVRHLRGRLYLESFEFVRNQRIACLHEGAWFRVPTPAGTTNGPSASGLKKQVKELVSPTAPSVVQKWRFCRLAANKKALHYLETNGRIAIAPGLDDLPERIMIALISNISPYAPSGELKRQAPSIVSTANTASTGSSQPLTITLRSSDGIIAELVAPNEMTYFEWLDGLSLLRPDGGIVTSQTADYMQALTDIGVKIKLLDLSGEKVDIPNVIDVRQVPACDGAASFYYSENL</sequence>
<dbReference type="InterPro" id="IPR001849">
    <property type="entry name" value="PH_domain"/>
</dbReference>
<dbReference type="Pfam" id="PF16457">
    <property type="entry name" value="PH_12"/>
    <property type="match status" value="1"/>
</dbReference>
<protein>
    <submittedName>
        <fullName evidence="7">BQ5605_C024g09817 protein</fullName>
    </submittedName>
</protein>
<proteinExistence type="predicted"/>
<accession>A0A2X0N7W5</accession>
<dbReference type="PANTHER" id="PTHR12771:SF56">
    <property type="entry name" value="CED-12"/>
    <property type="match status" value="1"/>
</dbReference>
<dbReference type="GO" id="GO:0005886">
    <property type="term" value="C:plasma membrane"/>
    <property type="evidence" value="ECO:0007669"/>
    <property type="project" value="TreeGrafter"/>
</dbReference>
<dbReference type="PANTHER" id="PTHR12771">
    <property type="entry name" value="ENGULFMENT AND CELL MOTILITY"/>
    <property type="match status" value="1"/>
</dbReference>
<dbReference type="EMBL" id="FQNC01000086">
    <property type="protein sequence ID" value="SGZ26012.1"/>
    <property type="molecule type" value="Genomic_DNA"/>
</dbReference>
<organism evidence="7 8">
    <name type="scientific">Microbotryum silenes-dioicae</name>
    <dbReference type="NCBI Taxonomy" id="796604"/>
    <lineage>
        <taxon>Eukaryota</taxon>
        <taxon>Fungi</taxon>
        <taxon>Dikarya</taxon>
        <taxon>Basidiomycota</taxon>
        <taxon>Pucciniomycotina</taxon>
        <taxon>Microbotryomycetes</taxon>
        <taxon>Microbotryales</taxon>
        <taxon>Microbotryaceae</taxon>
        <taxon>Microbotryum</taxon>
    </lineage>
</organism>
<feature type="domain" description="ELMO" evidence="6">
    <location>
        <begin position="396"/>
        <end position="551"/>
    </location>
</feature>
<gene>
    <name evidence="7" type="primary">BQ5605_C024g09817</name>
    <name evidence="7" type="ORF">BQ5605_C024G09817</name>
</gene>
<evidence type="ECO:0000313" key="7">
    <source>
        <dbReference type="EMBL" id="SGZ26012.1"/>
    </source>
</evidence>
<dbReference type="PROSITE" id="PS51335">
    <property type="entry name" value="ELMO"/>
    <property type="match status" value="1"/>
</dbReference>
<name>A0A2X0N7W5_9BASI</name>
<keyword evidence="3" id="KW-0729">SH3-binding</keyword>
<keyword evidence="2" id="KW-0581">Phagocytosis</keyword>
<keyword evidence="8" id="KW-1185">Reference proteome</keyword>
<dbReference type="InterPro" id="IPR011993">
    <property type="entry name" value="PH-like_dom_sf"/>
</dbReference>
<evidence type="ECO:0000256" key="3">
    <source>
        <dbReference type="ARBA" id="ARBA00023036"/>
    </source>
</evidence>
<dbReference type="Pfam" id="PF11841">
    <property type="entry name" value="ELMO_ARM"/>
    <property type="match status" value="1"/>
</dbReference>
<dbReference type="AlphaFoldDB" id="A0A2X0N7W5"/>
<dbReference type="GO" id="GO:0017124">
    <property type="term" value="F:SH3 domain binding"/>
    <property type="evidence" value="ECO:0007669"/>
    <property type="project" value="UniProtKB-KW"/>
</dbReference>
<dbReference type="Proteomes" id="UP000249464">
    <property type="component" value="Unassembled WGS sequence"/>
</dbReference>
<comment type="function">
    <text evidence="4">Involved in cytoskeletal rearrangements required for phagocytosis of apoptotic cells and cell motility. Acts in association with DOCK1 and CRK. Was initially proposed to be required in complex with DOCK1 to activate Rac Rho small GTPases. May enhance the guanine nucleotide exchange factor (GEF) activity of DOCK1.</text>
</comment>
<evidence type="ECO:0000259" key="6">
    <source>
        <dbReference type="PROSITE" id="PS51335"/>
    </source>
</evidence>
<evidence type="ECO:0000256" key="2">
    <source>
        <dbReference type="ARBA" id="ARBA00022907"/>
    </source>
</evidence>
<dbReference type="GO" id="GO:0006915">
    <property type="term" value="P:apoptotic process"/>
    <property type="evidence" value="ECO:0007669"/>
    <property type="project" value="UniProtKB-KW"/>
</dbReference>
<dbReference type="GO" id="GO:0007015">
    <property type="term" value="P:actin filament organization"/>
    <property type="evidence" value="ECO:0007669"/>
    <property type="project" value="TreeGrafter"/>
</dbReference>
<feature type="compositionally biased region" description="Pro residues" evidence="5">
    <location>
        <begin position="33"/>
        <end position="45"/>
    </location>
</feature>
<dbReference type="Gene3D" id="1.25.10.10">
    <property type="entry name" value="Leucine-rich Repeat Variant"/>
    <property type="match status" value="1"/>
</dbReference>